<dbReference type="Proteomes" id="UP000800035">
    <property type="component" value="Unassembled WGS sequence"/>
</dbReference>
<dbReference type="Pfam" id="PF14388">
    <property type="entry name" value="DUF4419"/>
    <property type="match status" value="1"/>
</dbReference>
<proteinExistence type="predicted"/>
<dbReference type="EMBL" id="ML977020">
    <property type="protein sequence ID" value="KAF1951011.1"/>
    <property type="molecule type" value="Genomic_DNA"/>
</dbReference>
<name>A0A6A5TEH4_9PLEO</name>
<dbReference type="OrthoDB" id="9978173at2759"/>
<evidence type="ECO:0000313" key="1">
    <source>
        <dbReference type="EMBL" id="KAF1951011.1"/>
    </source>
</evidence>
<dbReference type="InterPro" id="IPR025533">
    <property type="entry name" value="DUF4419"/>
</dbReference>
<keyword evidence="2" id="KW-1185">Reference proteome</keyword>
<dbReference type="PANTHER" id="PTHR31252">
    <property type="entry name" value="DUF4419 DOMAIN-CONTAINING PROTEIN"/>
    <property type="match status" value="1"/>
</dbReference>
<accession>A0A6A5TEH4</accession>
<organism evidence="1 2">
    <name type="scientific">Byssothecium circinans</name>
    <dbReference type="NCBI Taxonomy" id="147558"/>
    <lineage>
        <taxon>Eukaryota</taxon>
        <taxon>Fungi</taxon>
        <taxon>Dikarya</taxon>
        <taxon>Ascomycota</taxon>
        <taxon>Pezizomycotina</taxon>
        <taxon>Dothideomycetes</taxon>
        <taxon>Pleosporomycetidae</taxon>
        <taxon>Pleosporales</taxon>
        <taxon>Massarineae</taxon>
        <taxon>Massarinaceae</taxon>
        <taxon>Byssothecium</taxon>
    </lineage>
</organism>
<dbReference type="PANTHER" id="PTHR31252:SF11">
    <property type="entry name" value="DUF4419 DOMAIN-CONTAINING PROTEIN"/>
    <property type="match status" value="1"/>
</dbReference>
<gene>
    <name evidence="1" type="ORF">CC80DRAFT_481646</name>
</gene>
<evidence type="ECO:0000313" key="2">
    <source>
        <dbReference type="Proteomes" id="UP000800035"/>
    </source>
</evidence>
<sequence length="424" mass="48313">MPVTVKVAQHDALPPELPTPNSTKDILNIVACKYRNEIGDIIQTSLPDSKLQNMRMSPQDYGLVRAAFDAYSHHQNLVLRPEDIWFAILIQFSYYVNGHAEEMRHLFVAHEGKKGLILRDPEESDKGEMCRNMTKLIDENIIDKELRKWILPAFTTTTLDDEAAAAIIMMGTLKRYFMYIYDESCCGIPSVTLLGEKADWEEIGRRVAKLSKYGKEPAEFGTLLRPVVREMIASFDAPANDEVAADFWGRIVDHRCASGMDRLTGWITVFCFWDEDGKRLAKHNDRQYWQLMSSTEGKELSPRLKDVVCLRLDVQEIPCGFVTTPVIYITPEFDRIEAKVLAGFAGYEVISFPDHTANQLPLDTLRPVTGWWMYEDKNAKGTGSERLEFFYKNKLANEWKGGASTGYVSQEDGSVRVEQGLPRY</sequence>
<dbReference type="AlphaFoldDB" id="A0A6A5TEH4"/>
<reference evidence="1" key="1">
    <citation type="journal article" date="2020" name="Stud. Mycol.">
        <title>101 Dothideomycetes genomes: a test case for predicting lifestyles and emergence of pathogens.</title>
        <authorList>
            <person name="Haridas S."/>
            <person name="Albert R."/>
            <person name="Binder M."/>
            <person name="Bloem J."/>
            <person name="Labutti K."/>
            <person name="Salamov A."/>
            <person name="Andreopoulos B."/>
            <person name="Baker S."/>
            <person name="Barry K."/>
            <person name="Bills G."/>
            <person name="Bluhm B."/>
            <person name="Cannon C."/>
            <person name="Castanera R."/>
            <person name="Culley D."/>
            <person name="Daum C."/>
            <person name="Ezra D."/>
            <person name="Gonzalez J."/>
            <person name="Henrissat B."/>
            <person name="Kuo A."/>
            <person name="Liang C."/>
            <person name="Lipzen A."/>
            <person name="Lutzoni F."/>
            <person name="Magnuson J."/>
            <person name="Mondo S."/>
            <person name="Nolan M."/>
            <person name="Ohm R."/>
            <person name="Pangilinan J."/>
            <person name="Park H.-J."/>
            <person name="Ramirez L."/>
            <person name="Alfaro M."/>
            <person name="Sun H."/>
            <person name="Tritt A."/>
            <person name="Yoshinaga Y."/>
            <person name="Zwiers L.-H."/>
            <person name="Turgeon B."/>
            <person name="Goodwin S."/>
            <person name="Spatafora J."/>
            <person name="Crous P."/>
            <person name="Grigoriev I."/>
        </authorList>
    </citation>
    <scope>NUCLEOTIDE SEQUENCE</scope>
    <source>
        <strain evidence="1">CBS 675.92</strain>
    </source>
</reference>
<protein>
    <submittedName>
        <fullName evidence="1">Uncharacterized protein</fullName>
    </submittedName>
</protein>